<gene>
    <name evidence="1" type="ORF">ACFOKF_19300</name>
</gene>
<dbReference type="Proteomes" id="UP001595681">
    <property type="component" value="Unassembled WGS sequence"/>
</dbReference>
<evidence type="ECO:0000313" key="1">
    <source>
        <dbReference type="EMBL" id="MFC3443304.1"/>
    </source>
</evidence>
<dbReference type="EMBL" id="JBHRVU010000005">
    <property type="protein sequence ID" value="MFC3443304.1"/>
    <property type="molecule type" value="Genomic_DNA"/>
</dbReference>
<reference evidence="2" key="1">
    <citation type="journal article" date="2019" name="Int. J. Syst. Evol. Microbiol.">
        <title>The Global Catalogue of Microorganisms (GCM) 10K type strain sequencing project: providing services to taxonomists for standard genome sequencing and annotation.</title>
        <authorList>
            <consortium name="The Broad Institute Genomics Platform"/>
            <consortium name="The Broad Institute Genome Sequencing Center for Infectious Disease"/>
            <person name="Wu L."/>
            <person name="Ma J."/>
        </authorList>
    </citation>
    <scope>NUCLEOTIDE SEQUENCE [LARGE SCALE GENOMIC DNA]</scope>
    <source>
        <strain evidence="2">CCM 7491</strain>
    </source>
</reference>
<dbReference type="RefSeq" id="WP_380798003.1">
    <property type="nucleotide sequence ID" value="NZ_JBHRVU010000005.1"/>
</dbReference>
<organism evidence="1 2">
    <name type="scientific">Sphingobium rhizovicinum</name>
    <dbReference type="NCBI Taxonomy" id="432308"/>
    <lineage>
        <taxon>Bacteria</taxon>
        <taxon>Pseudomonadati</taxon>
        <taxon>Pseudomonadota</taxon>
        <taxon>Alphaproteobacteria</taxon>
        <taxon>Sphingomonadales</taxon>
        <taxon>Sphingomonadaceae</taxon>
        <taxon>Sphingobium</taxon>
    </lineage>
</organism>
<sequence length="133" mass="14466">MNDSDPAPITIAFTPVPLARSRCNGWTPQAQRRFIDALAALGSVGQAVRAVDMTRNSAYRLRARPDAESFAAAWDRALDIGRARIFDIAMTRALDGHTTIRVLRGGSVIMDQGVSRHLVVAAIREAPPRSSIK</sequence>
<name>A0ABV7NLK9_9SPHN</name>
<keyword evidence="2" id="KW-1185">Reference proteome</keyword>
<proteinExistence type="predicted"/>
<protein>
    <submittedName>
        <fullName evidence="1">Uncharacterized protein</fullName>
    </submittedName>
</protein>
<comment type="caution">
    <text evidence="1">The sequence shown here is derived from an EMBL/GenBank/DDBJ whole genome shotgun (WGS) entry which is preliminary data.</text>
</comment>
<accession>A0ABV7NLK9</accession>
<evidence type="ECO:0000313" key="2">
    <source>
        <dbReference type="Proteomes" id="UP001595681"/>
    </source>
</evidence>